<organism evidence="1 2">
    <name type="scientific">Choristoneura fumiferana granulovirus</name>
    <name type="common">CfGV</name>
    <dbReference type="NCBI Taxonomy" id="56947"/>
    <lineage>
        <taxon>Viruses</taxon>
        <taxon>Viruses incertae sedis</taxon>
        <taxon>Naldaviricetes</taxon>
        <taxon>Lefavirales</taxon>
        <taxon>Baculoviridae</taxon>
        <taxon>Betabaculovirus</taxon>
        <taxon>Betabaculovirus chofumiferanae</taxon>
    </lineage>
</organism>
<protein>
    <submittedName>
        <fullName evidence="1">ORF8</fullName>
    </submittedName>
</protein>
<organismHost>
    <name type="scientific">Choristoneura fumiferana</name>
    <name type="common">Spruce budworm moth</name>
    <name type="synonym">Archips fumiferana</name>
    <dbReference type="NCBI Taxonomy" id="7141"/>
</organismHost>
<dbReference type="Pfam" id="PF05959">
    <property type="entry name" value="DUF884"/>
    <property type="match status" value="1"/>
</dbReference>
<accession>Q8JL59</accession>
<dbReference type="EMBL" id="AF439352">
    <property type="protein sequence ID" value="AAM60755.1"/>
    <property type="molecule type" value="Genomic_DNA"/>
</dbReference>
<name>Q8JL59_GVCF</name>
<sequence>MSISDFILFAFVLRIVCGQQFKRRLLFHIDISVIPVKKFPMFQIGKAKSNNDVDIIFQFSNTLNSVTQFNYKFIKEPVNKKTKTVSGLDVNNPINCVFSINNESHHDKFVISMFRAPCLLPDVVDKIKLNVVKVITNQYQEFWYVIGIKKGSELPAAMVYKKIKANENEYYKVRCLVSGFVPFDLLRAFNYKINNKNHLHGLLIAAPTPTVNTNTVNVIKGESNSTA</sequence>
<evidence type="ECO:0000313" key="2">
    <source>
        <dbReference type="Proteomes" id="UP000242976"/>
    </source>
</evidence>
<reference evidence="1 2" key="1">
    <citation type="journal article" date="1997" name="Arch. Virol.">
        <title>Identification and sequence analyses of the granulin gene of Choristoneura fumiferana granulovirus.</title>
        <authorList>
            <person name="Bah A."/>
            <person name="Bergeron J."/>
            <person name="Arella M."/>
            <person name="Lucarotti C.J."/>
            <person name="Guertin C."/>
        </authorList>
    </citation>
    <scope>NUCLEOTIDE SEQUENCE [LARGE SCALE GENOMIC DNA]</scope>
</reference>
<reference evidence="1 2" key="2">
    <citation type="journal article" date="1999" name="Arch. Virol.">
        <title>Choristoneura fumiferana granulovirus: sequence analysis and 5' characterization of ORF891.</title>
        <authorList>
            <person name="Bah A."/>
            <person name="Lucarotti C.J."/>
            <person name="Arella M."/>
            <person name="Guertin C."/>
        </authorList>
    </citation>
    <scope>NUCLEOTIDE SEQUENCE [LARGE SCALE GENOMIC DNA]</scope>
</reference>
<evidence type="ECO:0000313" key="1">
    <source>
        <dbReference type="EMBL" id="AAM60755.1"/>
    </source>
</evidence>
<dbReference type="InterPro" id="IPR009235">
    <property type="entry name" value="AcMNPV_Orf146"/>
</dbReference>
<dbReference type="Proteomes" id="UP000242976">
    <property type="component" value="Segment"/>
</dbReference>
<proteinExistence type="predicted"/>